<gene>
    <name evidence="1" type="ORF">NDU88_005163</name>
</gene>
<proteinExistence type="predicted"/>
<evidence type="ECO:0000313" key="1">
    <source>
        <dbReference type="EMBL" id="KAJ1173327.1"/>
    </source>
</evidence>
<comment type="caution">
    <text evidence="1">The sequence shown here is derived from an EMBL/GenBank/DDBJ whole genome shotgun (WGS) entry which is preliminary data.</text>
</comment>
<name>A0AAV7TBT5_PLEWA</name>
<evidence type="ECO:0000313" key="2">
    <source>
        <dbReference type="Proteomes" id="UP001066276"/>
    </source>
</evidence>
<sequence>MSPRVWQMLVAPRRWSVKNIAMCLSNQGPKVTGLEQKSSVRSHICYDRMLEQQESEWRLHVCGLELMCSYRLNRSLTGLAQSESRLEKCCRVGAHVLPAVSSRRTPGFSRHEGHSTRALSL</sequence>
<reference evidence="1" key="1">
    <citation type="journal article" date="2022" name="bioRxiv">
        <title>Sequencing and chromosome-scale assembly of the giantPleurodeles waltlgenome.</title>
        <authorList>
            <person name="Brown T."/>
            <person name="Elewa A."/>
            <person name="Iarovenko S."/>
            <person name="Subramanian E."/>
            <person name="Araus A.J."/>
            <person name="Petzold A."/>
            <person name="Susuki M."/>
            <person name="Suzuki K.-i.T."/>
            <person name="Hayashi T."/>
            <person name="Toyoda A."/>
            <person name="Oliveira C."/>
            <person name="Osipova E."/>
            <person name="Leigh N.D."/>
            <person name="Simon A."/>
            <person name="Yun M.H."/>
        </authorList>
    </citation>
    <scope>NUCLEOTIDE SEQUENCE</scope>
    <source>
        <strain evidence="1">20211129_DDA</strain>
        <tissue evidence="1">Liver</tissue>
    </source>
</reference>
<dbReference type="EMBL" id="JANPWB010000007">
    <property type="protein sequence ID" value="KAJ1173327.1"/>
    <property type="molecule type" value="Genomic_DNA"/>
</dbReference>
<accession>A0AAV7TBT5</accession>
<keyword evidence="2" id="KW-1185">Reference proteome</keyword>
<dbReference type="AlphaFoldDB" id="A0AAV7TBT5"/>
<dbReference type="Proteomes" id="UP001066276">
    <property type="component" value="Chromosome 4_1"/>
</dbReference>
<organism evidence="1 2">
    <name type="scientific">Pleurodeles waltl</name>
    <name type="common">Iberian ribbed newt</name>
    <dbReference type="NCBI Taxonomy" id="8319"/>
    <lineage>
        <taxon>Eukaryota</taxon>
        <taxon>Metazoa</taxon>
        <taxon>Chordata</taxon>
        <taxon>Craniata</taxon>
        <taxon>Vertebrata</taxon>
        <taxon>Euteleostomi</taxon>
        <taxon>Amphibia</taxon>
        <taxon>Batrachia</taxon>
        <taxon>Caudata</taxon>
        <taxon>Salamandroidea</taxon>
        <taxon>Salamandridae</taxon>
        <taxon>Pleurodelinae</taxon>
        <taxon>Pleurodeles</taxon>
    </lineage>
</organism>
<protein>
    <submittedName>
        <fullName evidence="1">Uncharacterized protein</fullName>
    </submittedName>
</protein>